<dbReference type="InterPro" id="IPR053192">
    <property type="entry name" value="Vacuole_Formation_Reg"/>
</dbReference>
<evidence type="ECO:0000259" key="5">
    <source>
        <dbReference type="PROSITE" id="PS50081"/>
    </source>
</evidence>
<keyword evidence="4" id="KW-0862">Zinc</keyword>
<feature type="domain" description="Phorbol-ester/DAG-type" evidence="5">
    <location>
        <begin position="568"/>
        <end position="616"/>
    </location>
</feature>
<evidence type="ECO:0000313" key="6">
    <source>
        <dbReference type="EMBL" id="THG04651.1"/>
    </source>
</evidence>
<dbReference type="AlphaFoldDB" id="A0A4S4DNN6"/>
<dbReference type="Gene3D" id="3.30.60.90">
    <property type="match status" value="1"/>
</dbReference>
<protein>
    <recommendedName>
        <fullName evidence="5">Phorbol-ester/DAG-type domain-containing protein</fullName>
    </recommendedName>
</protein>
<dbReference type="InterPro" id="IPR004146">
    <property type="entry name" value="DC1"/>
</dbReference>
<dbReference type="PANTHER" id="PTHR32410:SF216">
    <property type="entry name" value="PHORBOL-ESTER_DAG-TYPE DOMAIN-CONTAINING PROTEIN"/>
    <property type="match status" value="1"/>
</dbReference>
<dbReference type="PANTHER" id="PTHR32410">
    <property type="entry name" value="CYSTEINE/HISTIDINE-RICH C1 DOMAIN FAMILY PROTEIN"/>
    <property type="match status" value="1"/>
</dbReference>
<gene>
    <name evidence="6" type="ORF">TEA_004780</name>
</gene>
<dbReference type="SMART" id="SM00249">
    <property type="entry name" value="PHD"/>
    <property type="match status" value="4"/>
</dbReference>
<evidence type="ECO:0000256" key="2">
    <source>
        <dbReference type="ARBA" id="ARBA00022737"/>
    </source>
</evidence>
<evidence type="ECO:0000256" key="3">
    <source>
        <dbReference type="ARBA" id="ARBA00022771"/>
    </source>
</evidence>
<dbReference type="InterPro" id="IPR046349">
    <property type="entry name" value="C1-like_sf"/>
</dbReference>
<dbReference type="SUPFAM" id="SSF57889">
    <property type="entry name" value="Cysteine-rich domain"/>
    <property type="match status" value="5"/>
</dbReference>
<proteinExistence type="predicted"/>
<evidence type="ECO:0000256" key="4">
    <source>
        <dbReference type="ARBA" id="ARBA00022833"/>
    </source>
</evidence>
<keyword evidence="2" id="KW-0677">Repeat</keyword>
<dbReference type="InterPro" id="IPR043145">
    <property type="entry name" value="Znf_ZZ_sf"/>
</dbReference>
<dbReference type="EMBL" id="SDRB02010736">
    <property type="protein sequence ID" value="THG04651.1"/>
    <property type="molecule type" value="Genomic_DNA"/>
</dbReference>
<evidence type="ECO:0000256" key="1">
    <source>
        <dbReference type="ARBA" id="ARBA00022723"/>
    </source>
</evidence>
<reference evidence="6 7" key="1">
    <citation type="journal article" date="2018" name="Proc. Natl. Acad. Sci. U.S.A.">
        <title>Draft genome sequence of Camellia sinensis var. sinensis provides insights into the evolution of the tea genome and tea quality.</title>
        <authorList>
            <person name="Wei C."/>
            <person name="Yang H."/>
            <person name="Wang S."/>
            <person name="Zhao J."/>
            <person name="Liu C."/>
            <person name="Gao L."/>
            <person name="Xia E."/>
            <person name="Lu Y."/>
            <person name="Tai Y."/>
            <person name="She G."/>
            <person name="Sun J."/>
            <person name="Cao H."/>
            <person name="Tong W."/>
            <person name="Gao Q."/>
            <person name="Li Y."/>
            <person name="Deng W."/>
            <person name="Jiang X."/>
            <person name="Wang W."/>
            <person name="Chen Q."/>
            <person name="Zhang S."/>
            <person name="Li H."/>
            <person name="Wu J."/>
            <person name="Wang P."/>
            <person name="Li P."/>
            <person name="Shi C."/>
            <person name="Zheng F."/>
            <person name="Jian J."/>
            <person name="Huang B."/>
            <person name="Shan D."/>
            <person name="Shi M."/>
            <person name="Fang C."/>
            <person name="Yue Y."/>
            <person name="Li F."/>
            <person name="Li D."/>
            <person name="Wei S."/>
            <person name="Han B."/>
            <person name="Jiang C."/>
            <person name="Yin Y."/>
            <person name="Xia T."/>
            <person name="Zhang Z."/>
            <person name="Bennetzen J.L."/>
            <person name="Zhao S."/>
            <person name="Wan X."/>
        </authorList>
    </citation>
    <scope>NUCLEOTIDE SEQUENCE [LARGE SCALE GENOMIC DNA]</scope>
    <source>
        <strain evidence="7">cv. Shuchazao</strain>
        <tissue evidence="6">Leaf</tissue>
    </source>
</reference>
<dbReference type="InterPro" id="IPR001965">
    <property type="entry name" value="Znf_PHD"/>
</dbReference>
<keyword evidence="3" id="KW-0863">Zinc-finger</keyword>
<dbReference type="PROSITE" id="PS50081">
    <property type="entry name" value="ZF_DAG_PE_2"/>
    <property type="match status" value="2"/>
</dbReference>
<keyword evidence="7" id="KW-1185">Reference proteome</keyword>
<dbReference type="SMART" id="SM00109">
    <property type="entry name" value="C1"/>
    <property type="match status" value="5"/>
</dbReference>
<dbReference type="GO" id="GO:0008270">
    <property type="term" value="F:zinc ion binding"/>
    <property type="evidence" value="ECO:0007669"/>
    <property type="project" value="UniProtKB-KW"/>
</dbReference>
<comment type="caution">
    <text evidence="6">The sequence shown here is derived from an EMBL/GenBank/DDBJ whole genome shotgun (WGS) entry which is preliminary data.</text>
</comment>
<sequence length="635" mass="72816">MELEHFSHGHPLILEEEHNNNGVEVACYVCQQPISGPTYSCRQCQHFSLHKVCAELPTKMEHPMHPEHHLILLPDLPYSQSAYECSACQQPYESFTYSCFDCNFQLDILCALLVQKIEHICHKHPLTPLQRPTLELEEESCKTKQIDQKTKFVLEKLEPNLIGLALVDEDDDDDDVDDNDGRVEKLEPDLMSLPLLDESINLITHFKKKINLEGKSNKPMKIDHVSHYHTLLFVDNHINDESCTASKLLVCAGCTQPITAPFYHCAECNFTMHECCVELPIELQHPIHPNHPLILNRWQSIYSDLPLCQGCKMSCNGVLFGCVACDFFLDMKCASLLGTILHDTHKHFLTLRETTGGLCFACHKIFYGVGLVCDICNFKLHTRCALLPRTVSHRFDKHPFSLLYFGDQDEYYCEICEGEVNPFCWFYHCDDCNRSLHKECIHPVRFLPQRFITHESHQHTLALKETCNVPCEACKHDCYGVGFGCDTCNFTLHTRCASLPQTVKHRYNEHPFILTYFGDQGENYCEICWGKINPKCWFYHCVDYNLFLHTLCIQIDEYRGELNIANHPHNLSCVHQPKDISACDRCSELVEFGSIECAPCNFKLHSDCARNEAMERILSLQLAGKLDPVDSGHTS</sequence>
<dbReference type="InterPro" id="IPR002219">
    <property type="entry name" value="PKC_DAG/PE"/>
</dbReference>
<name>A0A4S4DNN6_CAMSN</name>
<accession>A0A4S4DNN6</accession>
<evidence type="ECO:0000313" key="7">
    <source>
        <dbReference type="Proteomes" id="UP000306102"/>
    </source>
</evidence>
<feature type="domain" description="Phorbol-ester/DAG-type" evidence="5">
    <location>
        <begin position="392"/>
        <end position="448"/>
    </location>
</feature>
<organism evidence="6 7">
    <name type="scientific">Camellia sinensis var. sinensis</name>
    <name type="common">China tea</name>
    <dbReference type="NCBI Taxonomy" id="542762"/>
    <lineage>
        <taxon>Eukaryota</taxon>
        <taxon>Viridiplantae</taxon>
        <taxon>Streptophyta</taxon>
        <taxon>Embryophyta</taxon>
        <taxon>Tracheophyta</taxon>
        <taxon>Spermatophyta</taxon>
        <taxon>Magnoliopsida</taxon>
        <taxon>eudicotyledons</taxon>
        <taxon>Gunneridae</taxon>
        <taxon>Pentapetalae</taxon>
        <taxon>asterids</taxon>
        <taxon>Ericales</taxon>
        <taxon>Theaceae</taxon>
        <taxon>Camellia</taxon>
    </lineage>
</organism>
<dbReference type="Proteomes" id="UP000306102">
    <property type="component" value="Unassembled WGS sequence"/>
</dbReference>
<dbReference type="Pfam" id="PF03107">
    <property type="entry name" value="C1_2"/>
    <property type="match status" value="6"/>
</dbReference>
<keyword evidence="1" id="KW-0479">Metal-binding</keyword>
<dbReference type="STRING" id="542762.A0A4S4DNN6"/>